<evidence type="ECO:0000259" key="1">
    <source>
        <dbReference type="Pfam" id="PF13157"/>
    </source>
</evidence>
<dbReference type="RefSeq" id="WP_116047096.1">
    <property type="nucleotide sequence ID" value="NZ_QUBQ01000002.1"/>
</dbReference>
<gene>
    <name evidence="2" type="ORF">DX130_16210</name>
</gene>
<reference evidence="2 3" key="1">
    <citation type="submission" date="2018-08" db="EMBL/GenBank/DDBJ databases">
        <title>Paenibacillus sp. M4BSY-1, whole genome shotgun sequence.</title>
        <authorList>
            <person name="Tuo L."/>
        </authorList>
    </citation>
    <scope>NUCLEOTIDE SEQUENCE [LARGE SCALE GENOMIC DNA]</scope>
    <source>
        <strain evidence="2 3">M4BSY-1</strain>
    </source>
</reference>
<organism evidence="2 3">
    <name type="scientific">Paenibacillus paeoniae</name>
    <dbReference type="NCBI Taxonomy" id="2292705"/>
    <lineage>
        <taxon>Bacteria</taxon>
        <taxon>Bacillati</taxon>
        <taxon>Bacillota</taxon>
        <taxon>Bacilli</taxon>
        <taxon>Bacillales</taxon>
        <taxon>Paenibacillaceae</taxon>
        <taxon>Paenibacillus</taxon>
    </lineage>
</organism>
<dbReference type="OrthoDB" id="2608125at2"/>
<dbReference type="AlphaFoldDB" id="A0A371PGU3"/>
<protein>
    <submittedName>
        <fullName evidence="2">DUF3992 domain-containing protein</fullName>
    </submittedName>
</protein>
<sequence>MGCKSSSSSLYCCPDRKYVQDKVCNPWNGSGAAANDVVVYSNNINRNIVGTGYLQYNTGPANITLEILDSAGTALETFILSPGQSTSFTSRRFTSIQVAIPATAGDYQGEFCITTRYPVA</sequence>
<dbReference type="Pfam" id="PF13157">
    <property type="entry name" value="Enas"/>
    <property type="match status" value="1"/>
</dbReference>
<name>A0A371PGU3_9BACL</name>
<keyword evidence="3" id="KW-1185">Reference proteome</keyword>
<comment type="caution">
    <text evidence="2">The sequence shown here is derived from an EMBL/GenBank/DDBJ whole genome shotgun (WGS) entry which is preliminary data.</text>
</comment>
<feature type="domain" description="Endospore appendages core" evidence="1">
    <location>
        <begin position="11"/>
        <end position="119"/>
    </location>
</feature>
<evidence type="ECO:0000313" key="3">
    <source>
        <dbReference type="Proteomes" id="UP000261905"/>
    </source>
</evidence>
<proteinExistence type="predicted"/>
<dbReference type="EMBL" id="QUBQ01000002">
    <property type="protein sequence ID" value="REK75173.1"/>
    <property type="molecule type" value="Genomic_DNA"/>
</dbReference>
<dbReference type="Proteomes" id="UP000261905">
    <property type="component" value="Unassembled WGS sequence"/>
</dbReference>
<dbReference type="InterPro" id="IPR025055">
    <property type="entry name" value="Ena_core"/>
</dbReference>
<accession>A0A371PGU3</accession>
<evidence type="ECO:0000313" key="2">
    <source>
        <dbReference type="EMBL" id="REK75173.1"/>
    </source>
</evidence>